<dbReference type="RefSeq" id="XP_024696483.1">
    <property type="nucleotide sequence ID" value="XM_024839729.1"/>
</dbReference>
<name>A0A2I1DDD3_ASPC2</name>
<organism evidence="6 7">
    <name type="scientific">Aspergillus campestris (strain IBT 28561)</name>
    <dbReference type="NCBI Taxonomy" id="1392248"/>
    <lineage>
        <taxon>Eukaryota</taxon>
        <taxon>Fungi</taxon>
        <taxon>Dikarya</taxon>
        <taxon>Ascomycota</taxon>
        <taxon>Pezizomycotina</taxon>
        <taxon>Eurotiomycetes</taxon>
        <taxon>Eurotiomycetidae</taxon>
        <taxon>Eurotiales</taxon>
        <taxon>Aspergillaceae</taxon>
        <taxon>Aspergillus</taxon>
        <taxon>Aspergillus subgen. Circumdati</taxon>
    </lineage>
</organism>
<dbReference type="GO" id="GO:0032259">
    <property type="term" value="P:methylation"/>
    <property type="evidence" value="ECO:0007669"/>
    <property type="project" value="UniProtKB-KW"/>
</dbReference>
<dbReference type="PANTHER" id="PTHR43712:SF16">
    <property type="entry name" value="O-METHYLTRANSFERASE ELCB"/>
    <property type="match status" value="1"/>
</dbReference>
<dbReference type="EMBL" id="MSFM01000001">
    <property type="protein sequence ID" value="PKY07889.1"/>
    <property type="molecule type" value="Genomic_DNA"/>
</dbReference>
<dbReference type="InterPro" id="IPR001077">
    <property type="entry name" value="COMT_C"/>
</dbReference>
<evidence type="ECO:0000259" key="5">
    <source>
        <dbReference type="Pfam" id="PF00891"/>
    </source>
</evidence>
<evidence type="ECO:0000256" key="1">
    <source>
        <dbReference type="ARBA" id="ARBA00022603"/>
    </source>
</evidence>
<keyword evidence="3" id="KW-0949">S-adenosyl-L-methionine</keyword>
<dbReference type="Gene3D" id="1.10.10.10">
    <property type="entry name" value="Winged helix-like DNA-binding domain superfamily/Winged helix DNA-binding domain"/>
    <property type="match status" value="1"/>
</dbReference>
<evidence type="ECO:0000313" key="6">
    <source>
        <dbReference type="EMBL" id="PKY07889.1"/>
    </source>
</evidence>
<keyword evidence="1 6" id="KW-0489">Methyltransferase</keyword>
<comment type="caution">
    <text evidence="6">The sequence shown here is derived from an EMBL/GenBank/DDBJ whole genome shotgun (WGS) entry which is preliminary data.</text>
</comment>
<dbReference type="InterPro" id="IPR036390">
    <property type="entry name" value="WH_DNA-bd_sf"/>
</dbReference>
<evidence type="ECO:0000313" key="7">
    <source>
        <dbReference type="Proteomes" id="UP000234254"/>
    </source>
</evidence>
<dbReference type="AlphaFoldDB" id="A0A2I1DDD3"/>
<evidence type="ECO:0000256" key="2">
    <source>
        <dbReference type="ARBA" id="ARBA00022679"/>
    </source>
</evidence>
<protein>
    <submittedName>
        <fullName evidence="6">S-adenosyl-L-methionine-dependent methyltransferase</fullName>
    </submittedName>
</protein>
<dbReference type="GeneID" id="36547253"/>
<gene>
    <name evidence="6" type="ORF">P168DRAFT_314027</name>
</gene>
<evidence type="ECO:0000256" key="3">
    <source>
        <dbReference type="ARBA" id="ARBA00022691"/>
    </source>
</evidence>
<accession>A0A2I1DDD3</accession>
<sequence length="406" mass="44885">MASKRLETLCKSLTREVGRLSSRTGRDDYVARNKVADIARELINETTHPSDVAVQYTINMAEMACLRMFQKWKLLDKIPTSGSISYEELSASINADKDLIARMGQMLVATGKLRQPSPSHVAHTRLSTAFAHRSPPAVWFSMSFDETLVPWTQWPRYFAKYGRRQPSGQTAVPMTFAEGVDGELTCYEVIARGGPERMADFADGMQGIPELMPAAGIYDFTWVGEAVAEGEVESDMPLIVDVGGNLGQALLEIIAHTELSIPPDRCVLQDRADVIAAADALDNPVLKKIRKMPVDYHQGQPLKGALIYYVRRCLHGFTDEVSINLLRHLAAALPADPRARVLICEQITTTPPDPYTTMMDICMMNVGSKERSEDDFTNLVTAAGMKVIKFHRGEGVATHVIECARA</sequence>
<keyword evidence="2" id="KW-0808">Transferase</keyword>
<dbReference type="Gene3D" id="3.40.50.150">
    <property type="entry name" value="Vaccinia Virus protein VP39"/>
    <property type="match status" value="1"/>
</dbReference>
<dbReference type="PANTHER" id="PTHR43712">
    <property type="entry name" value="PUTATIVE (AFU_ORTHOLOGUE AFUA_4G14580)-RELATED"/>
    <property type="match status" value="1"/>
</dbReference>
<evidence type="ECO:0000256" key="4">
    <source>
        <dbReference type="PIRSR" id="PIRSR005739-1"/>
    </source>
</evidence>
<dbReference type="Pfam" id="PF00891">
    <property type="entry name" value="Methyltransf_2"/>
    <property type="match status" value="1"/>
</dbReference>
<proteinExistence type="predicted"/>
<dbReference type="SUPFAM" id="SSF46785">
    <property type="entry name" value="Winged helix' DNA-binding domain"/>
    <property type="match status" value="1"/>
</dbReference>
<dbReference type="OrthoDB" id="1535081at2759"/>
<dbReference type="InterPro" id="IPR016461">
    <property type="entry name" value="COMT-like"/>
</dbReference>
<dbReference type="InterPro" id="IPR029063">
    <property type="entry name" value="SAM-dependent_MTases_sf"/>
</dbReference>
<dbReference type="GO" id="GO:0008171">
    <property type="term" value="F:O-methyltransferase activity"/>
    <property type="evidence" value="ECO:0007669"/>
    <property type="project" value="InterPro"/>
</dbReference>
<keyword evidence="7" id="KW-1185">Reference proteome</keyword>
<dbReference type="GO" id="GO:0044550">
    <property type="term" value="P:secondary metabolite biosynthetic process"/>
    <property type="evidence" value="ECO:0007669"/>
    <property type="project" value="UniProtKB-ARBA"/>
</dbReference>
<dbReference type="SUPFAM" id="SSF53335">
    <property type="entry name" value="S-adenosyl-L-methionine-dependent methyltransferases"/>
    <property type="match status" value="1"/>
</dbReference>
<feature type="active site" description="Proton acceptor" evidence="4">
    <location>
        <position position="315"/>
    </location>
</feature>
<dbReference type="VEuPathDB" id="FungiDB:P168DRAFT_314027"/>
<reference evidence="6" key="1">
    <citation type="submission" date="2016-12" db="EMBL/GenBank/DDBJ databases">
        <title>The genomes of Aspergillus section Nigri reveals drivers in fungal speciation.</title>
        <authorList>
            <consortium name="DOE Joint Genome Institute"/>
            <person name="Vesth T.C."/>
            <person name="Nybo J."/>
            <person name="Theobald S."/>
            <person name="Brandl J."/>
            <person name="Frisvad J.C."/>
            <person name="Nielsen K.F."/>
            <person name="Lyhne E.K."/>
            <person name="Kogle M.E."/>
            <person name="Kuo A."/>
            <person name="Riley R."/>
            <person name="Clum A."/>
            <person name="Nolan M."/>
            <person name="Lipzen A."/>
            <person name="Salamov A."/>
            <person name="Henrissat B."/>
            <person name="Wiebenga A."/>
            <person name="De vries R.P."/>
            <person name="Grigoriev I.V."/>
            <person name="Mortensen U.H."/>
            <person name="Andersen M.R."/>
            <person name="Baker S.E."/>
        </authorList>
    </citation>
    <scope>NUCLEOTIDE SEQUENCE</scope>
    <source>
        <strain evidence="6">IBT 28561</strain>
    </source>
</reference>
<dbReference type="PROSITE" id="PS51683">
    <property type="entry name" value="SAM_OMT_II"/>
    <property type="match status" value="1"/>
</dbReference>
<dbReference type="Proteomes" id="UP000234254">
    <property type="component" value="Unassembled WGS sequence"/>
</dbReference>
<dbReference type="InterPro" id="IPR036388">
    <property type="entry name" value="WH-like_DNA-bd_sf"/>
</dbReference>
<dbReference type="PIRSF" id="PIRSF005739">
    <property type="entry name" value="O-mtase"/>
    <property type="match status" value="1"/>
</dbReference>
<feature type="domain" description="O-methyltransferase C-terminal" evidence="5">
    <location>
        <begin position="234"/>
        <end position="385"/>
    </location>
</feature>